<name>A0ABS2SVZ3_9BACI</name>
<sequence length="187" mass="21534">MLVDRISQVLRPLKQPSIAELRNALVKIDASYRELSPFLESTSNKPYYRKLLYQSDEVELLVMNWSNLDCAPHDHGSSYGWIQVIGGACKNTLYQVEGNELPEEIFHKTYQQGSTFFAPQKAVHKMNGENGLVTLHLYAPPITGMKVYDLERCRMCIVADDCGAWWPEEQRQKLQELRLKNKNTSQK</sequence>
<dbReference type="EMBL" id="JAFBCV010000009">
    <property type="protein sequence ID" value="MBM7839708.1"/>
    <property type="molecule type" value="Genomic_DNA"/>
</dbReference>
<dbReference type="Gene3D" id="2.60.120.10">
    <property type="entry name" value="Jelly Rolls"/>
    <property type="match status" value="1"/>
</dbReference>
<comment type="similarity">
    <text evidence="1">Belongs to the cysteine dioxygenase family.</text>
</comment>
<evidence type="ECO:0000313" key="7">
    <source>
        <dbReference type="Proteomes" id="UP001179280"/>
    </source>
</evidence>
<keyword evidence="3 6" id="KW-0223">Dioxygenase</keyword>
<evidence type="ECO:0000256" key="2">
    <source>
        <dbReference type="ARBA" id="ARBA00022723"/>
    </source>
</evidence>
<keyword evidence="5" id="KW-0408">Iron</keyword>
<dbReference type="SUPFAM" id="SSF51182">
    <property type="entry name" value="RmlC-like cupins"/>
    <property type="match status" value="1"/>
</dbReference>
<evidence type="ECO:0000256" key="1">
    <source>
        <dbReference type="ARBA" id="ARBA00006622"/>
    </source>
</evidence>
<keyword evidence="4 6" id="KW-0560">Oxidoreductase</keyword>
<evidence type="ECO:0000256" key="3">
    <source>
        <dbReference type="ARBA" id="ARBA00022964"/>
    </source>
</evidence>
<dbReference type="InterPro" id="IPR010300">
    <property type="entry name" value="CDO_1"/>
</dbReference>
<dbReference type="RefSeq" id="WP_204466889.1">
    <property type="nucleotide sequence ID" value="NZ_JAFBCV010000009.1"/>
</dbReference>
<accession>A0ABS2SVZ3</accession>
<evidence type="ECO:0000256" key="5">
    <source>
        <dbReference type="ARBA" id="ARBA00023004"/>
    </source>
</evidence>
<dbReference type="EC" id="1.13.11.20" evidence="6"/>
<keyword evidence="2" id="KW-0479">Metal-binding</keyword>
<proteinExistence type="inferred from homology"/>
<organism evidence="6 7">
    <name type="scientific">Shouchella xiaoxiensis</name>
    <dbReference type="NCBI Taxonomy" id="766895"/>
    <lineage>
        <taxon>Bacteria</taxon>
        <taxon>Bacillati</taxon>
        <taxon>Bacillota</taxon>
        <taxon>Bacilli</taxon>
        <taxon>Bacillales</taxon>
        <taxon>Bacillaceae</taxon>
        <taxon>Shouchella</taxon>
    </lineage>
</organism>
<comment type="caution">
    <text evidence="6">The sequence shown here is derived from an EMBL/GenBank/DDBJ whole genome shotgun (WGS) entry which is preliminary data.</text>
</comment>
<evidence type="ECO:0000256" key="4">
    <source>
        <dbReference type="ARBA" id="ARBA00023002"/>
    </source>
</evidence>
<dbReference type="Pfam" id="PF05995">
    <property type="entry name" value="CDO_I"/>
    <property type="match status" value="1"/>
</dbReference>
<dbReference type="InterPro" id="IPR011051">
    <property type="entry name" value="RmlC_Cupin_sf"/>
</dbReference>
<dbReference type="PANTHER" id="PTHR12918:SF1">
    <property type="entry name" value="CYSTEINE DIOXYGENASE TYPE 1"/>
    <property type="match status" value="1"/>
</dbReference>
<protein>
    <submittedName>
        <fullName evidence="6">Cysteine dioxygenase</fullName>
        <ecNumber evidence="6">1.13.11.20</ecNumber>
    </submittedName>
</protein>
<keyword evidence="7" id="KW-1185">Reference proteome</keyword>
<dbReference type="InterPro" id="IPR014710">
    <property type="entry name" value="RmlC-like_jellyroll"/>
</dbReference>
<dbReference type="PANTHER" id="PTHR12918">
    <property type="entry name" value="CYSTEINE DIOXYGENASE"/>
    <property type="match status" value="1"/>
</dbReference>
<dbReference type="CDD" id="cd10548">
    <property type="entry name" value="cupin_CDO"/>
    <property type="match status" value="1"/>
</dbReference>
<gene>
    <name evidence="6" type="ORF">JOC54_002988</name>
</gene>
<evidence type="ECO:0000313" key="6">
    <source>
        <dbReference type="EMBL" id="MBM7839708.1"/>
    </source>
</evidence>
<dbReference type="Proteomes" id="UP001179280">
    <property type="component" value="Unassembled WGS sequence"/>
</dbReference>
<reference evidence="6" key="1">
    <citation type="submission" date="2021-01" db="EMBL/GenBank/DDBJ databases">
        <title>Genomic Encyclopedia of Type Strains, Phase IV (KMG-IV): sequencing the most valuable type-strain genomes for metagenomic binning, comparative biology and taxonomic classification.</title>
        <authorList>
            <person name="Goeker M."/>
        </authorList>
    </citation>
    <scope>NUCLEOTIDE SEQUENCE</scope>
    <source>
        <strain evidence="6">DSM 21943</strain>
    </source>
</reference>
<dbReference type="GO" id="GO:0017172">
    <property type="term" value="F:cysteine dioxygenase activity"/>
    <property type="evidence" value="ECO:0007669"/>
    <property type="project" value="UniProtKB-EC"/>
</dbReference>